<dbReference type="KEGG" id="mlr:MELLADRAFT_112712"/>
<proteinExistence type="predicted"/>
<dbReference type="Proteomes" id="UP000001072">
    <property type="component" value="Unassembled WGS sequence"/>
</dbReference>
<evidence type="ECO:0000313" key="2">
    <source>
        <dbReference type="EMBL" id="EGF99498.1"/>
    </source>
</evidence>
<sequence length="144" mass="16002">MKLLSPPTLVTMSVLIIGVAQVGLCRLDCPFNQDESSTARVQILLKDCPLGNNCQGLVSHIGKRCPNSINGCRGKIEYIVEKEACNADILCRKHTKRTKKCDREVNFGIVKCNQSGCNIQAAQGERSDECTRHEKIACHHRYSE</sequence>
<dbReference type="GeneID" id="18924767"/>
<gene>
    <name evidence="2" type="ORF">MELLADRAFT_112712</name>
</gene>
<dbReference type="HOGENOM" id="CLU_1796905_0_0_1"/>
<feature type="chain" id="PRO_5003315911" evidence="1">
    <location>
        <begin position="28"/>
        <end position="144"/>
    </location>
</feature>
<organism evidence="3">
    <name type="scientific">Melampsora larici-populina (strain 98AG31 / pathotype 3-4-7)</name>
    <name type="common">Poplar leaf rust fungus</name>
    <dbReference type="NCBI Taxonomy" id="747676"/>
    <lineage>
        <taxon>Eukaryota</taxon>
        <taxon>Fungi</taxon>
        <taxon>Dikarya</taxon>
        <taxon>Basidiomycota</taxon>
        <taxon>Pucciniomycotina</taxon>
        <taxon>Pucciniomycetes</taxon>
        <taxon>Pucciniales</taxon>
        <taxon>Melampsoraceae</taxon>
        <taxon>Melampsora</taxon>
    </lineage>
</organism>
<protein>
    <submittedName>
        <fullName evidence="2">Secreted protein</fullName>
    </submittedName>
</protein>
<feature type="signal peptide" evidence="1">
    <location>
        <begin position="1"/>
        <end position="27"/>
    </location>
</feature>
<dbReference type="AlphaFoldDB" id="F4S7C5"/>
<keyword evidence="3" id="KW-1185">Reference proteome</keyword>
<dbReference type="InParanoid" id="F4S7C5"/>
<keyword evidence="1" id="KW-0732">Signal</keyword>
<evidence type="ECO:0000256" key="1">
    <source>
        <dbReference type="SAM" id="SignalP"/>
    </source>
</evidence>
<accession>F4S7C5</accession>
<reference evidence="3" key="1">
    <citation type="journal article" date="2011" name="Proc. Natl. Acad. Sci. U.S.A.">
        <title>Obligate biotrophy features unraveled by the genomic analysis of rust fungi.</title>
        <authorList>
            <person name="Duplessis S."/>
            <person name="Cuomo C.A."/>
            <person name="Lin Y.-C."/>
            <person name="Aerts A."/>
            <person name="Tisserant E."/>
            <person name="Veneault-Fourrey C."/>
            <person name="Joly D.L."/>
            <person name="Hacquard S."/>
            <person name="Amselem J."/>
            <person name="Cantarel B.L."/>
            <person name="Chiu R."/>
            <person name="Coutinho P.M."/>
            <person name="Feau N."/>
            <person name="Field M."/>
            <person name="Frey P."/>
            <person name="Gelhaye E."/>
            <person name="Goldberg J."/>
            <person name="Grabherr M.G."/>
            <person name="Kodira C.D."/>
            <person name="Kohler A."/>
            <person name="Kuees U."/>
            <person name="Lindquist E.A."/>
            <person name="Lucas S.M."/>
            <person name="Mago R."/>
            <person name="Mauceli E."/>
            <person name="Morin E."/>
            <person name="Murat C."/>
            <person name="Pangilinan J.L."/>
            <person name="Park R."/>
            <person name="Pearson M."/>
            <person name="Quesneville H."/>
            <person name="Rouhier N."/>
            <person name="Sakthikumar S."/>
            <person name="Salamov A.A."/>
            <person name="Schmutz J."/>
            <person name="Selles B."/>
            <person name="Shapiro H."/>
            <person name="Tanguay P."/>
            <person name="Tuskan G.A."/>
            <person name="Henrissat B."/>
            <person name="Van de Peer Y."/>
            <person name="Rouze P."/>
            <person name="Ellis J.G."/>
            <person name="Dodds P.N."/>
            <person name="Schein J.E."/>
            <person name="Zhong S."/>
            <person name="Hamelin R.C."/>
            <person name="Grigoriev I.V."/>
            <person name="Szabo L.J."/>
            <person name="Martin F."/>
        </authorList>
    </citation>
    <scope>NUCLEOTIDE SEQUENCE [LARGE SCALE GENOMIC DNA]</scope>
    <source>
        <strain evidence="3">98AG31 / pathotype 3-4-7</strain>
    </source>
</reference>
<name>F4S7C5_MELLP</name>
<dbReference type="EMBL" id="GL883158">
    <property type="protein sequence ID" value="EGF99498.1"/>
    <property type="molecule type" value="Genomic_DNA"/>
</dbReference>
<evidence type="ECO:0000313" key="3">
    <source>
        <dbReference type="Proteomes" id="UP000001072"/>
    </source>
</evidence>
<dbReference type="VEuPathDB" id="FungiDB:MELLADRAFT_112712"/>
<dbReference type="RefSeq" id="XP_007417274.1">
    <property type="nucleotide sequence ID" value="XM_007417212.1"/>
</dbReference>